<dbReference type="PANTHER" id="PTHR33630:SF10">
    <property type="entry name" value="ACETYLXYLAN ESTERASE"/>
    <property type="match status" value="1"/>
</dbReference>
<dbReference type="GO" id="GO:0052689">
    <property type="term" value="F:carboxylic ester hydrolase activity"/>
    <property type="evidence" value="ECO:0007669"/>
    <property type="project" value="UniProtKB-ARBA"/>
</dbReference>
<dbReference type="PANTHER" id="PTHR33630">
    <property type="entry name" value="CUTINASE RV1984C-RELATED-RELATED"/>
    <property type="match status" value="1"/>
</dbReference>
<dbReference type="EMBL" id="MU865441">
    <property type="protein sequence ID" value="KAK4223073.1"/>
    <property type="molecule type" value="Genomic_DNA"/>
</dbReference>
<dbReference type="Gene3D" id="3.40.50.1820">
    <property type="entry name" value="alpha/beta hydrolase"/>
    <property type="match status" value="1"/>
</dbReference>
<organism evidence="4 5">
    <name type="scientific">Podospora fimiseda</name>
    <dbReference type="NCBI Taxonomy" id="252190"/>
    <lineage>
        <taxon>Eukaryota</taxon>
        <taxon>Fungi</taxon>
        <taxon>Dikarya</taxon>
        <taxon>Ascomycota</taxon>
        <taxon>Pezizomycotina</taxon>
        <taxon>Sordariomycetes</taxon>
        <taxon>Sordariomycetidae</taxon>
        <taxon>Sordariales</taxon>
        <taxon>Podosporaceae</taxon>
        <taxon>Podospora</taxon>
    </lineage>
</organism>
<dbReference type="InterPro" id="IPR029058">
    <property type="entry name" value="AB_hydrolase_fold"/>
</dbReference>
<keyword evidence="2" id="KW-1015">Disulfide bond</keyword>
<feature type="region of interest" description="Disordered" evidence="3">
    <location>
        <begin position="100"/>
        <end position="139"/>
    </location>
</feature>
<dbReference type="SUPFAM" id="SSF53474">
    <property type="entry name" value="alpha/beta-Hydrolases"/>
    <property type="match status" value="1"/>
</dbReference>
<evidence type="ECO:0000256" key="2">
    <source>
        <dbReference type="ARBA" id="ARBA00023157"/>
    </source>
</evidence>
<comment type="caution">
    <text evidence="4">The sequence shown here is derived from an EMBL/GenBank/DDBJ whole genome shotgun (WGS) entry which is preliminary data.</text>
</comment>
<feature type="compositionally biased region" description="Low complexity" evidence="3">
    <location>
        <begin position="101"/>
        <end position="129"/>
    </location>
</feature>
<reference evidence="4" key="1">
    <citation type="journal article" date="2023" name="Mol. Phylogenet. Evol.">
        <title>Genome-scale phylogeny and comparative genomics of the fungal order Sordariales.</title>
        <authorList>
            <person name="Hensen N."/>
            <person name="Bonometti L."/>
            <person name="Westerberg I."/>
            <person name="Brannstrom I.O."/>
            <person name="Guillou S."/>
            <person name="Cros-Aarteil S."/>
            <person name="Calhoun S."/>
            <person name="Haridas S."/>
            <person name="Kuo A."/>
            <person name="Mondo S."/>
            <person name="Pangilinan J."/>
            <person name="Riley R."/>
            <person name="LaButti K."/>
            <person name="Andreopoulos B."/>
            <person name="Lipzen A."/>
            <person name="Chen C."/>
            <person name="Yan M."/>
            <person name="Daum C."/>
            <person name="Ng V."/>
            <person name="Clum A."/>
            <person name="Steindorff A."/>
            <person name="Ohm R.A."/>
            <person name="Martin F."/>
            <person name="Silar P."/>
            <person name="Natvig D.O."/>
            <person name="Lalanne C."/>
            <person name="Gautier V."/>
            <person name="Ament-Velasquez S.L."/>
            <person name="Kruys A."/>
            <person name="Hutchinson M.I."/>
            <person name="Powell A.J."/>
            <person name="Barry K."/>
            <person name="Miller A.N."/>
            <person name="Grigoriev I.V."/>
            <person name="Debuchy R."/>
            <person name="Gladieux P."/>
            <person name="Hiltunen Thoren M."/>
            <person name="Johannesson H."/>
        </authorList>
    </citation>
    <scope>NUCLEOTIDE SEQUENCE</scope>
    <source>
        <strain evidence="4">CBS 990.96</strain>
    </source>
</reference>
<dbReference type="Proteomes" id="UP001301958">
    <property type="component" value="Unassembled WGS sequence"/>
</dbReference>
<name>A0AAN7BGU6_9PEZI</name>
<proteinExistence type="predicted"/>
<evidence type="ECO:0000313" key="4">
    <source>
        <dbReference type="EMBL" id="KAK4223073.1"/>
    </source>
</evidence>
<protein>
    <submittedName>
        <fullName evidence="4">Uncharacterized protein</fullName>
    </submittedName>
</protein>
<accession>A0AAN7BGU6</accession>
<evidence type="ECO:0000313" key="5">
    <source>
        <dbReference type="Proteomes" id="UP001301958"/>
    </source>
</evidence>
<dbReference type="AlphaFoldDB" id="A0AAN7BGU6"/>
<gene>
    <name evidence="4" type="ORF">QBC38DRAFT_503454</name>
</gene>
<keyword evidence="5" id="KW-1185">Reference proteome</keyword>
<keyword evidence="1" id="KW-0378">Hydrolase</keyword>
<evidence type="ECO:0000256" key="3">
    <source>
        <dbReference type="SAM" id="MobiDB-lite"/>
    </source>
</evidence>
<reference evidence="4" key="2">
    <citation type="submission" date="2023-05" db="EMBL/GenBank/DDBJ databases">
        <authorList>
            <consortium name="Lawrence Berkeley National Laboratory"/>
            <person name="Steindorff A."/>
            <person name="Hensen N."/>
            <person name="Bonometti L."/>
            <person name="Westerberg I."/>
            <person name="Brannstrom I.O."/>
            <person name="Guillou S."/>
            <person name="Cros-Aarteil S."/>
            <person name="Calhoun S."/>
            <person name="Haridas S."/>
            <person name="Kuo A."/>
            <person name="Mondo S."/>
            <person name="Pangilinan J."/>
            <person name="Riley R."/>
            <person name="Labutti K."/>
            <person name="Andreopoulos B."/>
            <person name="Lipzen A."/>
            <person name="Chen C."/>
            <person name="Yanf M."/>
            <person name="Daum C."/>
            <person name="Ng V."/>
            <person name="Clum A."/>
            <person name="Ohm R."/>
            <person name="Martin F."/>
            <person name="Silar P."/>
            <person name="Natvig D."/>
            <person name="Lalanne C."/>
            <person name="Gautier V."/>
            <person name="Ament-Velasquez S.L."/>
            <person name="Kruys A."/>
            <person name="Hutchinson M.I."/>
            <person name="Powell A.J."/>
            <person name="Barry K."/>
            <person name="Miller A.N."/>
            <person name="Grigoriev I.V."/>
            <person name="Debuchy R."/>
            <person name="Gladieux P."/>
            <person name="Thoren M.H."/>
            <person name="Johannesson H."/>
        </authorList>
    </citation>
    <scope>NUCLEOTIDE SEQUENCE</scope>
    <source>
        <strain evidence="4">CBS 990.96</strain>
    </source>
</reference>
<dbReference type="Pfam" id="PF01083">
    <property type="entry name" value="Cutinase"/>
    <property type="match status" value="1"/>
</dbReference>
<evidence type="ECO:0000256" key="1">
    <source>
        <dbReference type="ARBA" id="ARBA00022801"/>
    </source>
</evidence>
<sequence length="139" mass="14404">MSNGRMERSNISETTVAPGFGTAGGFVKQVLQVFPAATSEAIVYPACGGQSSCGSNWANKIQNYCDSVDPYCCTGNDANAHQQHVNKYGSQAMTFIRARLNQSTAPTNPSNTTTTANPQPPVTTTAAPSNPGGGSCAPK</sequence>
<dbReference type="InterPro" id="IPR000675">
    <property type="entry name" value="Cutinase/axe"/>
</dbReference>